<feature type="compositionally biased region" description="Low complexity" evidence="1">
    <location>
        <begin position="9"/>
        <end position="47"/>
    </location>
</feature>
<dbReference type="EMBL" id="BAABAJ010000006">
    <property type="protein sequence ID" value="GAA3912600.1"/>
    <property type="molecule type" value="Genomic_DNA"/>
</dbReference>
<proteinExistence type="predicted"/>
<keyword evidence="4" id="KW-1185">Reference proteome</keyword>
<comment type="caution">
    <text evidence="3">The sequence shown here is derived from an EMBL/GenBank/DDBJ whole genome shotgun (WGS) entry which is preliminary data.</text>
</comment>
<keyword evidence="2" id="KW-0472">Membrane</keyword>
<keyword evidence="2" id="KW-1133">Transmembrane helix</keyword>
<protein>
    <recommendedName>
        <fullName evidence="5">Secreted protein</fullName>
    </recommendedName>
</protein>
<feature type="transmembrane region" description="Helical" evidence="2">
    <location>
        <begin position="274"/>
        <end position="295"/>
    </location>
</feature>
<organism evidence="3 4">
    <name type="scientific">Streptomyces gulbargensis</name>
    <dbReference type="NCBI Taxonomy" id="364901"/>
    <lineage>
        <taxon>Bacteria</taxon>
        <taxon>Bacillati</taxon>
        <taxon>Actinomycetota</taxon>
        <taxon>Actinomycetes</taxon>
        <taxon>Kitasatosporales</taxon>
        <taxon>Streptomycetaceae</taxon>
        <taxon>Streptomyces</taxon>
    </lineage>
</organism>
<name>A0ABP7M250_9ACTN</name>
<evidence type="ECO:0000256" key="1">
    <source>
        <dbReference type="SAM" id="MobiDB-lite"/>
    </source>
</evidence>
<dbReference type="RefSeq" id="WP_425578561.1">
    <property type="nucleotide sequence ID" value="NZ_BAABAJ010000006.1"/>
</dbReference>
<evidence type="ECO:0000313" key="4">
    <source>
        <dbReference type="Proteomes" id="UP001501000"/>
    </source>
</evidence>
<reference evidence="4" key="1">
    <citation type="journal article" date="2019" name="Int. J. Syst. Evol. Microbiol.">
        <title>The Global Catalogue of Microorganisms (GCM) 10K type strain sequencing project: providing services to taxonomists for standard genome sequencing and annotation.</title>
        <authorList>
            <consortium name="The Broad Institute Genomics Platform"/>
            <consortium name="The Broad Institute Genome Sequencing Center for Infectious Disease"/>
            <person name="Wu L."/>
            <person name="Ma J."/>
        </authorList>
    </citation>
    <scope>NUCLEOTIDE SEQUENCE [LARGE SCALE GENOMIC DNA]</scope>
    <source>
        <strain evidence="4">JCM 16956</strain>
    </source>
</reference>
<gene>
    <name evidence="3" type="ORF">GCM10022244_23270</name>
</gene>
<evidence type="ECO:0008006" key="5">
    <source>
        <dbReference type="Google" id="ProtNLM"/>
    </source>
</evidence>
<feature type="transmembrane region" description="Helical" evidence="2">
    <location>
        <begin position="455"/>
        <end position="478"/>
    </location>
</feature>
<evidence type="ECO:0000313" key="3">
    <source>
        <dbReference type="EMBL" id="GAA3912600.1"/>
    </source>
</evidence>
<accession>A0ABP7M250</accession>
<keyword evidence="2" id="KW-0812">Transmembrane</keyword>
<feature type="transmembrane region" description="Helical" evidence="2">
    <location>
        <begin position="244"/>
        <end position="262"/>
    </location>
</feature>
<sequence>MTYPPNAPAAPAARGVATASAGPAGVPAQPSATTAPPSPGSPDGSSAVEPGGRGAWAVARERLREAATTEPGRLQILGAVLALLVVAFGAVTAYEVADRASASEDVVHRSQPLSADAAAVYRSLADADSTAAAGVLAGTLEPAESRARYLRDIATASRLLVKAAAQTDGSSASGREITTLNEQLPRYTGLVERARAANRQGLPLGGAYLRYANQQMTRHMLPAAERLYAAETERLRRDDDAARAWPVASLAVGLLALGVLAWAQRRHYTRTHRVFSPGLLAATAASLAVLVWLLAAHTVARSELSTARAQGQASLQLLNEARISSLKARANENLTQVARGAVLTEDGKDDKYEADYATAMEALTTALAGARELADDDAGRGPVDEAAARAAEWKERHTAARALGEGGDFLGALRLIIGPKGTTGETFDRVDAALERGLAHEQAEFTRAADDAGDALAALPAGATALGFLGALGALLGINRRLSEYR</sequence>
<dbReference type="Proteomes" id="UP001501000">
    <property type="component" value="Unassembled WGS sequence"/>
</dbReference>
<feature type="region of interest" description="Disordered" evidence="1">
    <location>
        <begin position="1"/>
        <end position="52"/>
    </location>
</feature>
<evidence type="ECO:0000256" key="2">
    <source>
        <dbReference type="SAM" id="Phobius"/>
    </source>
</evidence>